<keyword evidence="6" id="KW-0521">NADP</keyword>
<dbReference type="PANTHER" id="PTHR19384:SF10">
    <property type="entry name" value="NADPH-DEPENDENT DIFLAVIN OXIDOREDUCTASE 1"/>
    <property type="match status" value="1"/>
</dbReference>
<evidence type="ECO:0000256" key="5">
    <source>
        <dbReference type="ARBA" id="ARBA00022827"/>
    </source>
</evidence>
<dbReference type="InterPro" id="IPR029039">
    <property type="entry name" value="Flavoprotein-like_sf"/>
</dbReference>
<dbReference type="InterPro" id="IPR023173">
    <property type="entry name" value="NADPH_Cyt_P450_Rdtase_alpha"/>
</dbReference>
<reference evidence="9" key="2">
    <citation type="submission" date="2023-06" db="EMBL/GenBank/DDBJ databases">
        <authorList>
            <consortium name="Lawrence Berkeley National Laboratory"/>
            <person name="Mondo S.J."/>
            <person name="Hensen N."/>
            <person name="Bonometti L."/>
            <person name="Westerberg I."/>
            <person name="Brannstrom I.O."/>
            <person name="Guillou S."/>
            <person name="Cros-Aarteil S."/>
            <person name="Calhoun S."/>
            <person name="Haridas S."/>
            <person name="Kuo A."/>
            <person name="Pangilinan J."/>
            <person name="Riley R."/>
            <person name="Labutti K."/>
            <person name="Andreopoulos B."/>
            <person name="Lipzen A."/>
            <person name="Chen C."/>
            <person name="Yanf M."/>
            <person name="Daum C."/>
            <person name="Ng V."/>
            <person name="Clum A."/>
            <person name="Steindorff A."/>
            <person name="Ohm R."/>
            <person name="Martin F."/>
            <person name="Silar P."/>
            <person name="Natvig D."/>
            <person name="Lalanne C."/>
            <person name="Gautier V."/>
            <person name="Ament-Velasquez S.L."/>
            <person name="Kruys A."/>
            <person name="Hutchinson M.I."/>
            <person name="Powell A.J."/>
            <person name="Barry K."/>
            <person name="Miller A.N."/>
            <person name="Grigoriev I.V."/>
            <person name="Debuchy R."/>
            <person name="Gladieux P."/>
            <person name="Thoren M.H."/>
            <person name="Johannesson H."/>
        </authorList>
    </citation>
    <scope>NUCLEOTIDE SEQUENCE</scope>
    <source>
        <strain evidence="9">PSN324</strain>
    </source>
</reference>
<dbReference type="FunFam" id="3.40.50.360:FF:000034">
    <property type="entry name" value="NADPH-dependent diflavin oxidoreductase 1"/>
    <property type="match status" value="1"/>
</dbReference>
<dbReference type="Gene3D" id="3.40.50.80">
    <property type="entry name" value="Nucleotide-binding domain of ferredoxin-NADP reductase (FNR) module"/>
    <property type="match status" value="1"/>
</dbReference>
<dbReference type="Gene3D" id="1.20.990.10">
    <property type="entry name" value="NADPH-cytochrome p450 Reductase, Chain A, domain 3"/>
    <property type="match status" value="1"/>
</dbReference>
<dbReference type="SUPFAM" id="SSF63380">
    <property type="entry name" value="Riboflavin synthase domain-like"/>
    <property type="match status" value="1"/>
</dbReference>
<dbReference type="GO" id="GO:0050660">
    <property type="term" value="F:flavin adenine dinucleotide binding"/>
    <property type="evidence" value="ECO:0007669"/>
    <property type="project" value="TreeGrafter"/>
</dbReference>
<comment type="cofactor">
    <cofactor evidence="2">
        <name>FAD</name>
        <dbReference type="ChEBI" id="CHEBI:57692"/>
    </cofactor>
</comment>
<dbReference type="SUPFAM" id="SSF52218">
    <property type="entry name" value="Flavoproteins"/>
    <property type="match status" value="1"/>
</dbReference>
<name>A0AAV9HFD0_9PEZI</name>
<feature type="domain" description="Flavodoxin-like" evidence="8">
    <location>
        <begin position="21"/>
        <end position="166"/>
    </location>
</feature>
<dbReference type="SUPFAM" id="SSF52343">
    <property type="entry name" value="Ferredoxin reductase-like, C-terminal NADP-linked domain"/>
    <property type="match status" value="1"/>
</dbReference>
<keyword evidence="3" id="KW-0285">Flavoprotein</keyword>
<reference evidence="9" key="1">
    <citation type="journal article" date="2023" name="Mol. Phylogenet. Evol.">
        <title>Genome-scale phylogeny and comparative genomics of the fungal order Sordariales.</title>
        <authorList>
            <person name="Hensen N."/>
            <person name="Bonometti L."/>
            <person name="Westerberg I."/>
            <person name="Brannstrom I.O."/>
            <person name="Guillou S."/>
            <person name="Cros-Aarteil S."/>
            <person name="Calhoun S."/>
            <person name="Haridas S."/>
            <person name="Kuo A."/>
            <person name="Mondo S."/>
            <person name="Pangilinan J."/>
            <person name="Riley R."/>
            <person name="LaButti K."/>
            <person name="Andreopoulos B."/>
            <person name="Lipzen A."/>
            <person name="Chen C."/>
            <person name="Yan M."/>
            <person name="Daum C."/>
            <person name="Ng V."/>
            <person name="Clum A."/>
            <person name="Steindorff A."/>
            <person name="Ohm R.A."/>
            <person name="Martin F."/>
            <person name="Silar P."/>
            <person name="Natvig D.O."/>
            <person name="Lalanne C."/>
            <person name="Gautier V."/>
            <person name="Ament-Velasquez S.L."/>
            <person name="Kruys A."/>
            <person name="Hutchinson M.I."/>
            <person name="Powell A.J."/>
            <person name="Barry K."/>
            <person name="Miller A.N."/>
            <person name="Grigoriev I.V."/>
            <person name="Debuchy R."/>
            <person name="Gladieux P."/>
            <person name="Hiltunen Thoren M."/>
            <person name="Johannesson H."/>
        </authorList>
    </citation>
    <scope>NUCLEOTIDE SEQUENCE</scope>
    <source>
        <strain evidence="9">PSN324</strain>
    </source>
</reference>
<dbReference type="InterPro" id="IPR008254">
    <property type="entry name" value="Flavodoxin/NO_synth"/>
</dbReference>
<organism evidence="9 10">
    <name type="scientific">Cladorrhinum samala</name>
    <dbReference type="NCBI Taxonomy" id="585594"/>
    <lineage>
        <taxon>Eukaryota</taxon>
        <taxon>Fungi</taxon>
        <taxon>Dikarya</taxon>
        <taxon>Ascomycota</taxon>
        <taxon>Pezizomycotina</taxon>
        <taxon>Sordariomycetes</taxon>
        <taxon>Sordariomycetidae</taxon>
        <taxon>Sordariales</taxon>
        <taxon>Podosporaceae</taxon>
        <taxon>Cladorrhinum</taxon>
    </lineage>
</organism>
<evidence type="ECO:0000256" key="2">
    <source>
        <dbReference type="ARBA" id="ARBA00001974"/>
    </source>
</evidence>
<comment type="caution">
    <text evidence="9">The sequence shown here is derived from an EMBL/GenBank/DDBJ whole genome shotgun (WGS) entry which is preliminary data.</text>
</comment>
<evidence type="ECO:0000256" key="1">
    <source>
        <dbReference type="ARBA" id="ARBA00001917"/>
    </source>
</evidence>
<comment type="cofactor">
    <cofactor evidence="1">
        <name>FMN</name>
        <dbReference type="ChEBI" id="CHEBI:58210"/>
    </cofactor>
</comment>
<evidence type="ECO:0000256" key="7">
    <source>
        <dbReference type="ARBA" id="ARBA00023002"/>
    </source>
</evidence>
<evidence type="ECO:0000256" key="4">
    <source>
        <dbReference type="ARBA" id="ARBA00022643"/>
    </source>
</evidence>
<keyword evidence="10" id="KW-1185">Reference proteome</keyword>
<dbReference type="Pfam" id="PF00667">
    <property type="entry name" value="FAD_binding_1"/>
    <property type="match status" value="1"/>
</dbReference>
<dbReference type="PRINTS" id="PR00369">
    <property type="entry name" value="FLAVODOXIN"/>
</dbReference>
<dbReference type="InterPro" id="IPR017938">
    <property type="entry name" value="Riboflavin_synthase-like_b-brl"/>
</dbReference>
<dbReference type="PRINTS" id="PR00371">
    <property type="entry name" value="FPNCR"/>
</dbReference>
<dbReference type="InterPro" id="IPR001094">
    <property type="entry name" value="Flavdoxin-like"/>
</dbReference>
<dbReference type="AlphaFoldDB" id="A0AAV9HFD0"/>
<dbReference type="InterPro" id="IPR003097">
    <property type="entry name" value="CysJ-like_FAD-binding"/>
</dbReference>
<dbReference type="GO" id="GO:0010181">
    <property type="term" value="F:FMN binding"/>
    <property type="evidence" value="ECO:0007669"/>
    <property type="project" value="InterPro"/>
</dbReference>
<evidence type="ECO:0000259" key="8">
    <source>
        <dbReference type="PROSITE" id="PS50902"/>
    </source>
</evidence>
<proteinExistence type="predicted"/>
<keyword evidence="4" id="KW-0288">FMN</keyword>
<keyword evidence="5" id="KW-0274">FAD</keyword>
<dbReference type="PROSITE" id="PS50902">
    <property type="entry name" value="FLAVODOXIN_LIKE"/>
    <property type="match status" value="1"/>
</dbReference>
<dbReference type="Proteomes" id="UP001321749">
    <property type="component" value="Unassembled WGS sequence"/>
</dbReference>
<dbReference type="InterPro" id="IPR001433">
    <property type="entry name" value="OxRdtase_FAD/NAD-bd"/>
</dbReference>
<keyword evidence="7" id="KW-0560">Oxidoreductase</keyword>
<evidence type="ECO:0000313" key="10">
    <source>
        <dbReference type="Proteomes" id="UP001321749"/>
    </source>
</evidence>
<dbReference type="Pfam" id="PF00258">
    <property type="entry name" value="Flavodoxin_1"/>
    <property type="match status" value="1"/>
</dbReference>
<dbReference type="GO" id="GO:0005829">
    <property type="term" value="C:cytosol"/>
    <property type="evidence" value="ECO:0007669"/>
    <property type="project" value="TreeGrafter"/>
</dbReference>
<protein>
    <submittedName>
        <fullName evidence="9">NADPH-dependent diflavin oxidoreductase 1</fullName>
    </submittedName>
</protein>
<dbReference type="Pfam" id="PF00175">
    <property type="entry name" value="NAD_binding_1"/>
    <property type="match status" value="1"/>
</dbReference>
<dbReference type="Gene3D" id="3.40.50.360">
    <property type="match status" value="1"/>
</dbReference>
<dbReference type="Gene3D" id="2.40.30.10">
    <property type="entry name" value="Translation factors"/>
    <property type="match status" value="1"/>
</dbReference>
<evidence type="ECO:0000256" key="6">
    <source>
        <dbReference type="ARBA" id="ARBA00022857"/>
    </source>
</evidence>
<dbReference type="PANTHER" id="PTHR19384">
    <property type="entry name" value="NITRIC OXIDE SYNTHASE-RELATED"/>
    <property type="match status" value="1"/>
</dbReference>
<dbReference type="InterPro" id="IPR039261">
    <property type="entry name" value="FNR_nucleotide-bd"/>
</dbReference>
<sequence length="734" mass="83880">MAESDGPDQVARPAVIPDRSMIVLYGSEMGNAEDIAIEIGQLTQRLHFQTTVDEMDNFKLSDLLRASLVIFVTSTTGQGDMPKNTLKFWKNLRREKLNNTNCLGSLRFAIFGLGDSSYQKFNWAARKLQVRLLQLGASEFFRAGEADERHDNGIDSIYLPWYQDLRAALLSDFPLPDSVTPIPDDIQLPPKYLVKLSSPIMALPALSARRSHVDRAPSAEERIQEDIERKSPKFPGWFARENEAWETINKRSVDTLDKDNILKDYPEKYLLEKSDDVSEPVKPFVDELKVPGGYTAYLSDYTRVTPKDHWQDVRLLRFEFYGELERLKAIQDWGGQLNLTIYPKNSQDDVEELISMMGWQSVADTPLEIPVMPKRLHLAGGEDATTIRTLLFHSLDFTAIPKRNFIRELAHFTDIELEKERLRELTDSVNIQEYYDYACRPRRTILELLRDFPGVKIPHERILDLFQPIRGREFSVASGGASLRGKTAQSDDDDDVVDCCLRMEILVAMVEYKTIIRKPRQGLCSRYIKTLKPGSFLTVSVESSSLPRLVSQLWSRRPMIAVATGTGIAPIRALVQERSNWPSPGDTLIFYGCRNRAADYYFENEWKQHSNVAIFPAFSRDKDQISPKPAATTVKANDWLTARIPDQTFKVDKPQYDDNKNYVQHLIRQKAETVLHFLKQGPIVCVCGNAGRMPVSVRNAFLDVLVSTGHCENKEAAARWFDNPKNLTFWQECW</sequence>
<evidence type="ECO:0000313" key="9">
    <source>
        <dbReference type="EMBL" id="KAK4458308.1"/>
    </source>
</evidence>
<dbReference type="InterPro" id="IPR001709">
    <property type="entry name" value="Flavoprot_Pyr_Nucl_cyt_Rdtase"/>
</dbReference>
<accession>A0AAV9HFD0</accession>
<evidence type="ECO:0000256" key="3">
    <source>
        <dbReference type="ARBA" id="ARBA00022630"/>
    </source>
</evidence>
<dbReference type="GO" id="GO:0016491">
    <property type="term" value="F:oxidoreductase activity"/>
    <property type="evidence" value="ECO:0007669"/>
    <property type="project" value="UniProtKB-KW"/>
</dbReference>
<gene>
    <name evidence="9" type="ORF">QBC42DRAFT_186340</name>
</gene>
<dbReference type="EMBL" id="MU865074">
    <property type="protein sequence ID" value="KAK4458308.1"/>
    <property type="molecule type" value="Genomic_DNA"/>
</dbReference>